<dbReference type="PANTHER" id="PTHR21716:SF53">
    <property type="entry name" value="PERMEASE PERM-RELATED"/>
    <property type="match status" value="1"/>
</dbReference>
<evidence type="ECO:0000256" key="8">
    <source>
        <dbReference type="SAM" id="Phobius"/>
    </source>
</evidence>
<evidence type="ECO:0000256" key="2">
    <source>
        <dbReference type="ARBA" id="ARBA00009773"/>
    </source>
</evidence>
<dbReference type="EMBL" id="NBWZ01000001">
    <property type="protein sequence ID" value="RFA09770.1"/>
    <property type="molecule type" value="Genomic_DNA"/>
</dbReference>
<feature type="transmembrane region" description="Helical" evidence="8">
    <location>
        <begin position="62"/>
        <end position="80"/>
    </location>
</feature>
<dbReference type="Proteomes" id="UP000256486">
    <property type="component" value="Unassembled WGS sequence"/>
</dbReference>
<keyword evidence="3" id="KW-0813">Transport</keyword>
<feature type="transmembrane region" description="Helical" evidence="8">
    <location>
        <begin position="115"/>
        <end position="136"/>
    </location>
</feature>
<organism evidence="9 10">
    <name type="scientific">Subtercola boreus</name>
    <dbReference type="NCBI Taxonomy" id="120213"/>
    <lineage>
        <taxon>Bacteria</taxon>
        <taxon>Bacillati</taxon>
        <taxon>Actinomycetota</taxon>
        <taxon>Actinomycetes</taxon>
        <taxon>Micrococcales</taxon>
        <taxon>Microbacteriaceae</taxon>
        <taxon>Subtercola</taxon>
    </lineage>
</organism>
<gene>
    <name evidence="9" type="ORF">B7R54_11555</name>
</gene>
<feature type="transmembrane region" description="Helical" evidence="8">
    <location>
        <begin position="287"/>
        <end position="312"/>
    </location>
</feature>
<evidence type="ECO:0000256" key="1">
    <source>
        <dbReference type="ARBA" id="ARBA00004651"/>
    </source>
</evidence>
<keyword evidence="5 8" id="KW-0812">Transmembrane</keyword>
<proteinExistence type="inferred from homology"/>
<keyword evidence="7 8" id="KW-0472">Membrane</keyword>
<feature type="transmembrane region" description="Helical" evidence="8">
    <location>
        <begin position="86"/>
        <end position="103"/>
    </location>
</feature>
<dbReference type="AlphaFoldDB" id="A0A3E0VK32"/>
<dbReference type="Pfam" id="PF01594">
    <property type="entry name" value="AI-2E_transport"/>
    <property type="match status" value="1"/>
</dbReference>
<evidence type="ECO:0000256" key="7">
    <source>
        <dbReference type="ARBA" id="ARBA00023136"/>
    </source>
</evidence>
<feature type="transmembrane region" description="Helical" evidence="8">
    <location>
        <begin position="202"/>
        <end position="222"/>
    </location>
</feature>
<evidence type="ECO:0000256" key="6">
    <source>
        <dbReference type="ARBA" id="ARBA00022989"/>
    </source>
</evidence>
<feature type="transmembrane region" description="Helical" evidence="8">
    <location>
        <begin position="355"/>
        <end position="380"/>
    </location>
</feature>
<comment type="caution">
    <text evidence="9">The sequence shown here is derived from an EMBL/GenBank/DDBJ whole genome shotgun (WGS) entry which is preliminary data.</text>
</comment>
<dbReference type="GO" id="GO:0005886">
    <property type="term" value="C:plasma membrane"/>
    <property type="evidence" value="ECO:0007669"/>
    <property type="project" value="UniProtKB-SubCell"/>
</dbReference>
<dbReference type="RefSeq" id="WP_211327374.1">
    <property type="nucleotide sequence ID" value="NZ_NBWZ01000001.1"/>
</dbReference>
<sequence>MSGTASPPSPPRRRAGFFARLRAAADAKYEVAESAASVTEATATAAAASGSVPPGMQIAGAWAWRLLVIAGALAALLFVLAQFSLVIIPLLIAVVLSALLVPFKNFLIRHHWPKWLSIVVSILSVFLVIGGLGILVTTQISSGYADLKTQSTASYNQLHDWLQTGPLQLSDDQINGYIGQAFQAIQNDSSALVSGALSVGSTLTHVLTGVLLVLFSTLFILIDGQGIWKWLVRVFPKRARAGVDGAGKAGWTTLQSFVKVQILVAFVDAVGIGLGAFLLGVPLAVPVAVLVFLGSFIPVVGAVLTGAVAIFIALIYNGWVIALVMLGVVLLVQQIEGHVLQPLVMGTAVKVHPLAVVLAVAGGSIIAGIPGAFFAVPFIATLNVMVKYIASGTWHAKPDPKESTADA</sequence>
<protein>
    <submittedName>
        <fullName evidence="9">AI-2E family transporter</fullName>
    </submittedName>
</protein>
<evidence type="ECO:0000256" key="4">
    <source>
        <dbReference type="ARBA" id="ARBA00022475"/>
    </source>
</evidence>
<name>A0A3E0VK32_9MICO</name>
<evidence type="ECO:0000313" key="9">
    <source>
        <dbReference type="EMBL" id="RFA09770.1"/>
    </source>
</evidence>
<evidence type="ECO:0000256" key="3">
    <source>
        <dbReference type="ARBA" id="ARBA00022448"/>
    </source>
</evidence>
<feature type="transmembrane region" description="Helical" evidence="8">
    <location>
        <begin position="262"/>
        <end position="281"/>
    </location>
</feature>
<dbReference type="PANTHER" id="PTHR21716">
    <property type="entry name" value="TRANSMEMBRANE PROTEIN"/>
    <property type="match status" value="1"/>
</dbReference>
<evidence type="ECO:0000256" key="5">
    <source>
        <dbReference type="ARBA" id="ARBA00022692"/>
    </source>
</evidence>
<comment type="subcellular location">
    <subcellularLocation>
        <location evidence="1">Cell membrane</location>
        <topology evidence="1">Multi-pass membrane protein</topology>
    </subcellularLocation>
</comment>
<keyword evidence="10" id="KW-1185">Reference proteome</keyword>
<evidence type="ECO:0000313" key="10">
    <source>
        <dbReference type="Proteomes" id="UP000256486"/>
    </source>
</evidence>
<keyword evidence="4" id="KW-1003">Cell membrane</keyword>
<feature type="transmembrane region" description="Helical" evidence="8">
    <location>
        <begin position="319"/>
        <end position="335"/>
    </location>
</feature>
<comment type="similarity">
    <text evidence="2">Belongs to the autoinducer-2 exporter (AI-2E) (TC 2.A.86) family.</text>
</comment>
<accession>A0A3E0VK32</accession>
<keyword evidence="6 8" id="KW-1133">Transmembrane helix</keyword>
<dbReference type="GO" id="GO:0055085">
    <property type="term" value="P:transmembrane transport"/>
    <property type="evidence" value="ECO:0007669"/>
    <property type="project" value="TreeGrafter"/>
</dbReference>
<reference evidence="9 10" key="1">
    <citation type="submission" date="2017-04" db="EMBL/GenBank/DDBJ databases">
        <title>Comparative genome analysis of Subtercola boreus.</title>
        <authorList>
            <person name="Cho Y.-J."/>
            <person name="Cho A."/>
            <person name="Kim O.-S."/>
            <person name="Lee J.-I."/>
        </authorList>
    </citation>
    <scope>NUCLEOTIDE SEQUENCE [LARGE SCALE GENOMIC DNA]</scope>
    <source>
        <strain evidence="9 10">K300</strain>
    </source>
</reference>
<dbReference type="InterPro" id="IPR002549">
    <property type="entry name" value="AI-2E-like"/>
</dbReference>